<dbReference type="Pfam" id="PF12796">
    <property type="entry name" value="Ank_2"/>
    <property type="match status" value="1"/>
</dbReference>
<dbReference type="GeneID" id="110984278"/>
<feature type="repeat" description="ANK" evidence="1">
    <location>
        <begin position="135"/>
        <end position="157"/>
    </location>
</feature>
<dbReference type="SUPFAM" id="SSF48403">
    <property type="entry name" value="Ankyrin repeat"/>
    <property type="match status" value="1"/>
</dbReference>
<dbReference type="Proteomes" id="UP000694845">
    <property type="component" value="Unplaced"/>
</dbReference>
<dbReference type="PRINTS" id="PR01415">
    <property type="entry name" value="ANKYRIN"/>
</dbReference>
<accession>A0A8B7Z9R3</accession>
<dbReference type="PANTHER" id="PTHR24202:SF4">
    <property type="entry name" value="E3 UBIQUITIN-PROTEIN LIGASE MIB2-RELATED"/>
    <property type="match status" value="1"/>
</dbReference>
<evidence type="ECO:0000313" key="3">
    <source>
        <dbReference type="RefSeq" id="XP_022099986.1"/>
    </source>
</evidence>
<feature type="repeat" description="ANK" evidence="1">
    <location>
        <begin position="69"/>
        <end position="101"/>
    </location>
</feature>
<dbReference type="RefSeq" id="XP_022099986.1">
    <property type="nucleotide sequence ID" value="XM_022244294.1"/>
</dbReference>
<dbReference type="GO" id="GO:0005737">
    <property type="term" value="C:cytoplasm"/>
    <property type="evidence" value="ECO:0007669"/>
    <property type="project" value="TreeGrafter"/>
</dbReference>
<dbReference type="GO" id="GO:0016567">
    <property type="term" value="P:protein ubiquitination"/>
    <property type="evidence" value="ECO:0007669"/>
    <property type="project" value="TreeGrafter"/>
</dbReference>
<dbReference type="OMA" id="PIHIATC"/>
<keyword evidence="2" id="KW-1185">Reference proteome</keyword>
<proteinExistence type="predicted"/>
<reference evidence="3" key="1">
    <citation type="submission" date="2025-08" db="UniProtKB">
        <authorList>
            <consortium name="RefSeq"/>
        </authorList>
    </citation>
    <scope>IDENTIFICATION</scope>
</reference>
<dbReference type="InterPro" id="IPR002110">
    <property type="entry name" value="Ankyrin_rpt"/>
</dbReference>
<evidence type="ECO:0000256" key="1">
    <source>
        <dbReference type="PROSITE-ProRule" id="PRU00023"/>
    </source>
</evidence>
<dbReference type="PANTHER" id="PTHR24202">
    <property type="entry name" value="E3 UBIQUITIN-PROTEIN LIGASE MIB2"/>
    <property type="match status" value="1"/>
</dbReference>
<protein>
    <submittedName>
        <fullName evidence="3">E3 ubiquitin-protein ligase MIB2-like</fullName>
    </submittedName>
</protein>
<dbReference type="PROSITE" id="PS50297">
    <property type="entry name" value="ANK_REP_REGION"/>
    <property type="match status" value="3"/>
</dbReference>
<feature type="repeat" description="ANK" evidence="1">
    <location>
        <begin position="102"/>
        <end position="134"/>
    </location>
</feature>
<sequence length="410" mass="44182">MDVCSSPDLGDFLAALLLNSELEKLGDHLGTPDTSLASRLFQAAASGNSSSVREILLIHPEAVKLSNKQSQTALQVASHEGHTDVVSTLVLGGAPLEHPDDDGDTAIAFAVLGNKADTVKRLLLAGSNVNASNNKGLTPLHLAAAKGHQTCVEVLLKYEQKCDVNCQDKDGNTPLFHAVVKNNKQIIHWLVNNPRSDLRIMNKKGFNSLHHAVFLKNIFAVEAILSTSPTMINVAKNDGFTALHLAAFNDMTDITLILVKKVGCKKELKTGSGQTALHLATDKTHIRCIEALVNNGANVNAQDSKGNTSLHLLMLKASVEDILRSTPMGQLLELVERIERGGGSSDERSKFVAIAIYLVTKGADIFITNRDGKNVLDVTLNPTVKKLLKDFFVVKRIADALSPRSRCVVS</sequence>
<keyword evidence="1" id="KW-0040">ANK repeat</keyword>
<dbReference type="OrthoDB" id="2122982at2759"/>
<evidence type="ECO:0000313" key="2">
    <source>
        <dbReference type="Proteomes" id="UP000694845"/>
    </source>
</evidence>
<dbReference type="Gene3D" id="1.25.40.20">
    <property type="entry name" value="Ankyrin repeat-containing domain"/>
    <property type="match status" value="3"/>
</dbReference>
<dbReference type="SMART" id="SM00248">
    <property type="entry name" value="ANK"/>
    <property type="match status" value="8"/>
</dbReference>
<gene>
    <name evidence="3" type="primary">LOC110984278</name>
</gene>
<dbReference type="KEGG" id="aplc:110984278"/>
<feature type="repeat" description="ANK" evidence="1">
    <location>
        <begin position="272"/>
        <end position="304"/>
    </location>
</feature>
<name>A0A8B7Z9R3_ACAPL</name>
<dbReference type="InterPro" id="IPR036770">
    <property type="entry name" value="Ankyrin_rpt-contain_sf"/>
</dbReference>
<dbReference type="PROSITE" id="PS50088">
    <property type="entry name" value="ANK_REPEAT"/>
    <property type="match status" value="4"/>
</dbReference>
<dbReference type="Pfam" id="PF00023">
    <property type="entry name" value="Ank"/>
    <property type="match status" value="3"/>
</dbReference>
<dbReference type="AlphaFoldDB" id="A0A8B7Z9R3"/>
<organism evidence="2 3">
    <name type="scientific">Acanthaster planci</name>
    <name type="common">Crown-of-thorns starfish</name>
    <dbReference type="NCBI Taxonomy" id="133434"/>
    <lineage>
        <taxon>Eukaryota</taxon>
        <taxon>Metazoa</taxon>
        <taxon>Echinodermata</taxon>
        <taxon>Eleutherozoa</taxon>
        <taxon>Asterozoa</taxon>
        <taxon>Asteroidea</taxon>
        <taxon>Valvatacea</taxon>
        <taxon>Valvatida</taxon>
        <taxon>Acanthasteridae</taxon>
        <taxon>Acanthaster</taxon>
    </lineage>
</organism>